<dbReference type="AlphaFoldDB" id="A0A7X1I5L2"/>
<name>A0A7X1I5L2_9ACTN</name>
<gene>
    <name evidence="2" type="ORF">H1R13_28720</name>
</gene>
<proteinExistence type="predicted"/>
<feature type="compositionally biased region" description="Low complexity" evidence="1">
    <location>
        <begin position="163"/>
        <end position="173"/>
    </location>
</feature>
<feature type="region of interest" description="Disordered" evidence="1">
    <location>
        <begin position="163"/>
        <end position="293"/>
    </location>
</feature>
<dbReference type="OrthoDB" id="3541690at2"/>
<comment type="caution">
    <text evidence="2">The sequence shown here is derived from an EMBL/GenBank/DDBJ whole genome shotgun (WGS) entry which is preliminary data.</text>
</comment>
<protein>
    <submittedName>
        <fullName evidence="2">Uncharacterized protein</fullName>
    </submittedName>
</protein>
<organism evidence="2 3">
    <name type="scientific">Streptomyces mexicanus</name>
    <dbReference type="NCBI Taxonomy" id="178566"/>
    <lineage>
        <taxon>Bacteria</taxon>
        <taxon>Bacillati</taxon>
        <taxon>Actinomycetota</taxon>
        <taxon>Actinomycetes</taxon>
        <taxon>Kitasatosporales</taxon>
        <taxon>Streptomycetaceae</taxon>
        <taxon>Streptomyces</taxon>
    </lineage>
</organism>
<keyword evidence="3" id="KW-1185">Reference proteome</keyword>
<evidence type="ECO:0000313" key="2">
    <source>
        <dbReference type="EMBL" id="MBC2868806.1"/>
    </source>
</evidence>
<evidence type="ECO:0000256" key="1">
    <source>
        <dbReference type="SAM" id="MobiDB-lite"/>
    </source>
</evidence>
<reference evidence="2 3" key="1">
    <citation type="submission" date="2020-08" db="EMBL/GenBank/DDBJ databases">
        <title>Whole-Genome Sequence of French Clinical Streptomyces mexicanus Strain Q0842.</title>
        <authorList>
            <person name="Boxberger M."/>
            <person name="La Scola B."/>
        </authorList>
    </citation>
    <scope>NUCLEOTIDE SEQUENCE [LARGE SCALE GENOMIC DNA]</scope>
    <source>
        <strain evidence="2 3">Marseille-Q0842</strain>
    </source>
</reference>
<dbReference type="Proteomes" id="UP000517694">
    <property type="component" value="Unassembled WGS sequence"/>
</dbReference>
<feature type="compositionally biased region" description="Basic and acidic residues" evidence="1">
    <location>
        <begin position="184"/>
        <end position="293"/>
    </location>
</feature>
<evidence type="ECO:0000313" key="3">
    <source>
        <dbReference type="Proteomes" id="UP000517694"/>
    </source>
</evidence>
<accession>A0A7X1I5L2</accession>
<dbReference type="EMBL" id="JACMHY010000014">
    <property type="protein sequence ID" value="MBC2868806.1"/>
    <property type="molecule type" value="Genomic_DNA"/>
</dbReference>
<sequence>MDLDSVAGELYGLRPEDFTAARDERAAAARRAGDRALAEEIRALRRPSLSAWASNLLVREHPEQVEPLLQLGQALRQAHRELDGARLRALGHRQRTLIGALARQAAELTAGAGHPIGEGAQREVEQTLHAVLADPEAARAWAAGRLAKPLTATAGFPGLAEGAAAKPAAAEPATPRRSGRRAQRREEAEEQRRRELARATEEAEAAERELRAREEEAAEADRDAEDAARRTAELRQRVNDLADRLREAQEEQRRAEAAEERARKRARDAGRRLDTARHHAEEAAARLDRTTTD</sequence>